<dbReference type="OrthoDB" id="448448at2759"/>
<dbReference type="InterPro" id="IPR027417">
    <property type="entry name" value="P-loop_NTPase"/>
</dbReference>
<evidence type="ECO:0000313" key="7">
    <source>
        <dbReference type="Proteomes" id="UP000319257"/>
    </source>
</evidence>
<dbReference type="SUPFAM" id="SSF52540">
    <property type="entry name" value="P-loop containing nucleoside triphosphate hydrolases"/>
    <property type="match status" value="2"/>
</dbReference>
<organism evidence="6 7">
    <name type="scientific">Thyridium curvatum</name>
    <dbReference type="NCBI Taxonomy" id="1093900"/>
    <lineage>
        <taxon>Eukaryota</taxon>
        <taxon>Fungi</taxon>
        <taxon>Dikarya</taxon>
        <taxon>Ascomycota</taxon>
        <taxon>Pezizomycotina</taxon>
        <taxon>Sordariomycetes</taxon>
        <taxon>Sordariomycetidae</taxon>
        <taxon>Thyridiales</taxon>
        <taxon>Thyridiaceae</taxon>
        <taxon>Thyridium</taxon>
    </lineage>
</organism>
<keyword evidence="2" id="KW-0378">Hydrolase</keyword>
<dbReference type="Pfam" id="PF00176">
    <property type="entry name" value="SNF2-rel_dom"/>
    <property type="match status" value="1"/>
</dbReference>
<dbReference type="GO" id="GO:0008094">
    <property type="term" value="F:ATP-dependent activity, acting on DNA"/>
    <property type="evidence" value="ECO:0007669"/>
    <property type="project" value="TreeGrafter"/>
</dbReference>
<evidence type="ECO:0000313" key="6">
    <source>
        <dbReference type="EMBL" id="TPX09261.1"/>
    </source>
</evidence>
<dbReference type="EMBL" id="SKBQ01000006">
    <property type="protein sequence ID" value="TPX09018.1"/>
    <property type="molecule type" value="Genomic_DNA"/>
</dbReference>
<dbReference type="GO" id="GO:0016787">
    <property type="term" value="F:hydrolase activity"/>
    <property type="evidence" value="ECO:0007669"/>
    <property type="project" value="UniProtKB-KW"/>
</dbReference>
<keyword evidence="1" id="KW-0547">Nucleotide-binding</keyword>
<reference evidence="6 7" key="1">
    <citation type="submission" date="2019-06" db="EMBL/GenBank/DDBJ databases">
        <title>Draft genome sequence of the filamentous fungus Phialemoniopsis curvata isolated from diesel fuel.</title>
        <authorList>
            <person name="Varaljay V.A."/>
            <person name="Lyon W.J."/>
            <person name="Crouch A.L."/>
            <person name="Drake C.E."/>
            <person name="Hollomon J.M."/>
            <person name="Nadeau L.J."/>
            <person name="Nunn H.S."/>
            <person name="Stevenson B.S."/>
            <person name="Bojanowski C.L."/>
            <person name="Crookes-Goodson W.J."/>
        </authorList>
    </citation>
    <scope>NUCLEOTIDE SEQUENCE [LARGE SCALE GENOMIC DNA]</scope>
    <source>
        <strain evidence="6 7">D216</strain>
    </source>
</reference>
<dbReference type="InterPro" id="IPR000330">
    <property type="entry name" value="SNF2_N"/>
</dbReference>
<dbReference type="EMBL" id="SKBQ01000006">
    <property type="protein sequence ID" value="TPX09261.1"/>
    <property type="molecule type" value="Genomic_DNA"/>
</dbReference>
<dbReference type="GO" id="GO:0005634">
    <property type="term" value="C:nucleus"/>
    <property type="evidence" value="ECO:0007669"/>
    <property type="project" value="TreeGrafter"/>
</dbReference>
<dbReference type="Gene3D" id="3.40.50.300">
    <property type="entry name" value="P-loop containing nucleotide triphosphate hydrolases"/>
    <property type="match status" value="1"/>
</dbReference>
<name>A0A507AWG1_9PEZI</name>
<accession>A0A507AWG1</accession>
<keyword evidence="7" id="KW-1185">Reference proteome</keyword>
<dbReference type="GeneID" id="41968925"/>
<dbReference type="AlphaFoldDB" id="A0A507AWG1"/>
<dbReference type="CDD" id="cd18008">
    <property type="entry name" value="DEXDc_SHPRH-like"/>
    <property type="match status" value="1"/>
</dbReference>
<evidence type="ECO:0000259" key="4">
    <source>
        <dbReference type="PROSITE" id="PS51192"/>
    </source>
</evidence>
<dbReference type="GO" id="GO:0005524">
    <property type="term" value="F:ATP binding"/>
    <property type="evidence" value="ECO:0007669"/>
    <property type="project" value="UniProtKB-KW"/>
</dbReference>
<proteinExistence type="predicted"/>
<dbReference type="InParanoid" id="A0A507AWG1"/>
<evidence type="ECO:0000313" key="5">
    <source>
        <dbReference type="EMBL" id="TPX09018.1"/>
    </source>
</evidence>
<dbReference type="STRING" id="1093900.A0A507AWG1"/>
<evidence type="ECO:0000256" key="2">
    <source>
        <dbReference type="ARBA" id="ARBA00022801"/>
    </source>
</evidence>
<dbReference type="InterPro" id="IPR050628">
    <property type="entry name" value="SNF2_RAD54_helicase_TF"/>
</dbReference>
<feature type="domain" description="Helicase ATP-binding" evidence="4">
    <location>
        <begin position="146"/>
        <end position="330"/>
    </location>
</feature>
<dbReference type="InterPro" id="IPR014001">
    <property type="entry name" value="Helicase_ATP-bd"/>
</dbReference>
<dbReference type="Proteomes" id="UP000319257">
    <property type="component" value="Unassembled WGS sequence"/>
</dbReference>
<comment type="caution">
    <text evidence="6">The sequence shown here is derived from an EMBL/GenBank/DDBJ whole genome shotgun (WGS) entry which is preliminary data.</text>
</comment>
<protein>
    <recommendedName>
        <fullName evidence="4">Helicase ATP-binding domain-containing protein</fullName>
    </recommendedName>
</protein>
<dbReference type="SMART" id="SM00487">
    <property type="entry name" value="DEXDc"/>
    <property type="match status" value="1"/>
</dbReference>
<dbReference type="RefSeq" id="XP_030990729.1">
    <property type="nucleotide sequence ID" value="XM_031135561.1"/>
</dbReference>
<sequence length="605" mass="68321">MLEYNKIKFGRLNKGLCGQLYDLVAKDQIDIHAFMFTKDWHDALKGWENDASHHVLAEINIYGAKERAQEIGSALSKSGIFLQMPKHGLEDDDYYNPQLLRVEGFPDMLSPEPENGQLESELSLWKYNDVDSDEPFYQHVLSGAKRPQRVEARGGIIADEMGLGKSLVILSTIAGSLDRAEAFAMAESQQGPSQPRRKQASKATLIISPSSLLIDSWVDEIQHTYSGIFPFHKHIGSTRHQETHLLYDRSIVFTTYATAAAEFRRGQSILSETTWFRIVLDEAHDIRNRATNQFQAMSGIPALHRWCLTGTPIQNSLGALVSFLKVPILENAPTFRKLIVNPINSTSGPRFHNLQILLRAVCLRRTRQLLDLPEPISKTRIRSLTPSERADYQKLLSQCREEIDMAVSRPGRHTVSSACLKSLLKLRLFCNNGLANTTIQPGPTGLPDDPDEALIYLQQFEENLIVFSSWKKPLTRIHELLVHYGIPHRTIDGSLRLAERVNVLKDFRSPVGTDILLMTLGIGATEPDYCIAHIPSGATVESIHRVVIIRYIMKETIEENLILFRQKRKLELAGDSFNRGKDMQPERLQLLLDVFGMEKAGSRDN</sequence>
<dbReference type="PANTHER" id="PTHR45626:SF52">
    <property type="entry name" value="SINGLE-STRANDED DNA-DEPENDENT ATPASE (EUROFUNG)"/>
    <property type="match status" value="1"/>
</dbReference>
<dbReference type="GO" id="GO:0006281">
    <property type="term" value="P:DNA repair"/>
    <property type="evidence" value="ECO:0007669"/>
    <property type="project" value="TreeGrafter"/>
</dbReference>
<dbReference type="Gene3D" id="3.40.50.10810">
    <property type="entry name" value="Tandem AAA-ATPase domain"/>
    <property type="match status" value="1"/>
</dbReference>
<dbReference type="InterPro" id="IPR038718">
    <property type="entry name" value="SNF2-like_sf"/>
</dbReference>
<evidence type="ECO:0000256" key="3">
    <source>
        <dbReference type="ARBA" id="ARBA00022840"/>
    </source>
</evidence>
<dbReference type="PROSITE" id="PS51192">
    <property type="entry name" value="HELICASE_ATP_BIND_1"/>
    <property type="match status" value="1"/>
</dbReference>
<keyword evidence="3" id="KW-0067">ATP-binding</keyword>
<gene>
    <name evidence="5" type="ORF">E0L32_001478</name>
    <name evidence="6" type="ORF">E0L32_001721</name>
</gene>
<dbReference type="PANTHER" id="PTHR45626">
    <property type="entry name" value="TRANSCRIPTION TERMINATION FACTOR 2-RELATED"/>
    <property type="match status" value="1"/>
</dbReference>
<evidence type="ECO:0000256" key="1">
    <source>
        <dbReference type="ARBA" id="ARBA00022741"/>
    </source>
</evidence>